<dbReference type="RefSeq" id="WP_073298111.1">
    <property type="nucleotide sequence ID" value="NZ_FQUF01000019.1"/>
</dbReference>
<dbReference type="PROSITE" id="PS50889">
    <property type="entry name" value="S4"/>
    <property type="match status" value="1"/>
</dbReference>
<evidence type="ECO:0000256" key="1">
    <source>
        <dbReference type="PROSITE-ProRule" id="PRU00182"/>
    </source>
</evidence>
<dbReference type="Gene3D" id="3.10.290.10">
    <property type="entry name" value="RNA-binding S4 domain"/>
    <property type="match status" value="1"/>
</dbReference>
<dbReference type="Proteomes" id="UP000184128">
    <property type="component" value="Unassembled WGS sequence"/>
</dbReference>
<accession>A0A1M4X6R6</accession>
<dbReference type="AlphaFoldDB" id="A0A1M4X6R6"/>
<evidence type="ECO:0000313" key="2">
    <source>
        <dbReference type="EMBL" id="SHE89063.1"/>
    </source>
</evidence>
<name>A0A1M4X6R6_9LACT</name>
<protein>
    <submittedName>
        <fullName evidence="2">S4 domain protein YaaA</fullName>
    </submittedName>
</protein>
<keyword evidence="3" id="KW-1185">Reference proteome</keyword>
<reference evidence="2 3" key="1">
    <citation type="submission" date="2016-11" db="EMBL/GenBank/DDBJ databases">
        <authorList>
            <person name="Jaros S."/>
            <person name="Januszkiewicz K."/>
            <person name="Wedrychowicz H."/>
        </authorList>
    </citation>
    <scope>NUCLEOTIDE SEQUENCE [LARGE SCALE GENOMIC DNA]</scope>
    <source>
        <strain evidence="2 3">DSM 15692</strain>
    </source>
</reference>
<dbReference type="OrthoDB" id="9811532at2"/>
<dbReference type="InterPro" id="IPR014330">
    <property type="entry name" value="RNA-bd_S4-rel_YaaA"/>
</dbReference>
<dbReference type="GO" id="GO:0003723">
    <property type="term" value="F:RNA binding"/>
    <property type="evidence" value="ECO:0007669"/>
    <property type="project" value="UniProtKB-KW"/>
</dbReference>
<dbReference type="EMBL" id="FQUF01000019">
    <property type="protein sequence ID" value="SHE89063.1"/>
    <property type="molecule type" value="Genomic_DNA"/>
</dbReference>
<evidence type="ECO:0000313" key="3">
    <source>
        <dbReference type="Proteomes" id="UP000184128"/>
    </source>
</evidence>
<dbReference type="STRING" id="1121025.SAMN02745249_01364"/>
<keyword evidence="1" id="KW-0694">RNA-binding</keyword>
<organism evidence="2 3">
    <name type="scientific">Atopostipes suicloacalis DSM 15692</name>
    <dbReference type="NCBI Taxonomy" id="1121025"/>
    <lineage>
        <taxon>Bacteria</taxon>
        <taxon>Bacillati</taxon>
        <taxon>Bacillota</taxon>
        <taxon>Bacilli</taxon>
        <taxon>Lactobacillales</taxon>
        <taxon>Carnobacteriaceae</taxon>
        <taxon>Atopostipes</taxon>
    </lineage>
</organism>
<dbReference type="SUPFAM" id="SSF55174">
    <property type="entry name" value="Alpha-L RNA-binding motif"/>
    <property type="match status" value="1"/>
</dbReference>
<dbReference type="InterPro" id="IPR036986">
    <property type="entry name" value="S4_RNA-bd_sf"/>
</dbReference>
<dbReference type="NCBIfam" id="TIGR02988">
    <property type="entry name" value="YaaA_near_RecF"/>
    <property type="match status" value="1"/>
</dbReference>
<gene>
    <name evidence="2" type="ORF">SAMN02745249_01364</name>
</gene>
<sequence length="78" mass="8913">MDRTLIKIHDSYITLGQFLKLADIISSGGMAKPFLQQMEVFVNDEPENRRGKKLYNQDIISIPNIGEYQIKSSNETLP</sequence>
<proteinExistence type="predicted"/>
<dbReference type="Pfam" id="PF13275">
    <property type="entry name" value="S4_2"/>
    <property type="match status" value="1"/>
</dbReference>